<organism evidence="2 3">
    <name type="scientific">Alloalcanivorax marinus</name>
    <dbReference type="NCBI Taxonomy" id="1177169"/>
    <lineage>
        <taxon>Bacteria</taxon>
        <taxon>Pseudomonadati</taxon>
        <taxon>Pseudomonadota</taxon>
        <taxon>Gammaproteobacteria</taxon>
        <taxon>Oceanospirillales</taxon>
        <taxon>Alcanivoracaceae</taxon>
        <taxon>Alloalcanivorax</taxon>
    </lineage>
</organism>
<dbReference type="RefSeq" id="WP_204430208.1">
    <property type="nucleotide sequence ID" value="NZ_ARXL01000179.1"/>
</dbReference>
<proteinExistence type="predicted"/>
<dbReference type="EMBL" id="JAJGNA010000001">
    <property type="protein sequence ID" value="MCC4307020.1"/>
    <property type="molecule type" value="Genomic_DNA"/>
</dbReference>
<dbReference type="Proteomes" id="UP001108027">
    <property type="component" value="Unassembled WGS sequence"/>
</dbReference>
<sequence>MTERRLRRHLLLAALLLVAQTLVVWHGPSHILDGHGHGPVAQQDCQALHGHGLACSPVADLPPARFTPPLTVPYPVGAPDLPRPRVHPARAPPVFS</sequence>
<dbReference type="AlphaFoldDB" id="A0A9Q3YMN2"/>
<reference evidence="2" key="1">
    <citation type="submission" date="2021-10" db="EMBL/GenBank/DDBJ databases">
        <title>The diversity and Nitrogen Metabolism of Culturable Nitrate-Utilizing Bacteria Within the Oxygen Minimum Zone of the Changjiang (Yangtze River)Estuary.</title>
        <authorList>
            <person name="Zhang D."/>
            <person name="Zheng J."/>
            <person name="Liu S."/>
            <person name="He W."/>
        </authorList>
    </citation>
    <scope>NUCLEOTIDE SEQUENCE</scope>
    <source>
        <strain evidence="2">FXH-223</strain>
    </source>
</reference>
<feature type="region of interest" description="Disordered" evidence="1">
    <location>
        <begin position="76"/>
        <end position="96"/>
    </location>
</feature>
<protein>
    <submittedName>
        <fullName evidence="2">Uncharacterized protein</fullName>
    </submittedName>
</protein>
<keyword evidence="3" id="KW-1185">Reference proteome</keyword>
<name>A0A9Q3YMN2_9GAMM</name>
<evidence type="ECO:0000313" key="3">
    <source>
        <dbReference type="Proteomes" id="UP001108027"/>
    </source>
</evidence>
<evidence type="ECO:0000256" key="1">
    <source>
        <dbReference type="SAM" id="MobiDB-lite"/>
    </source>
</evidence>
<accession>A0A9Q3YMN2</accession>
<evidence type="ECO:0000313" key="2">
    <source>
        <dbReference type="EMBL" id="MCC4307020.1"/>
    </source>
</evidence>
<gene>
    <name evidence="2" type="ORF">LL252_00425</name>
</gene>
<comment type="caution">
    <text evidence="2">The sequence shown here is derived from an EMBL/GenBank/DDBJ whole genome shotgun (WGS) entry which is preliminary data.</text>
</comment>